<dbReference type="CDD" id="cd00104">
    <property type="entry name" value="KAZAL_FS"/>
    <property type="match status" value="1"/>
</dbReference>
<dbReference type="Proteomes" id="UP000178065">
    <property type="component" value="Unassembled WGS sequence"/>
</dbReference>
<dbReference type="InterPro" id="IPR043725">
    <property type="entry name" value="DUF5667"/>
</dbReference>
<gene>
    <name evidence="4" type="ORF">A2672_02735</name>
</gene>
<dbReference type="Pfam" id="PF00050">
    <property type="entry name" value="Kazal_1"/>
    <property type="match status" value="1"/>
</dbReference>
<dbReference type="PANTHER" id="PTHR21131:SF0">
    <property type="entry name" value="GEO10195P1-RELATED"/>
    <property type="match status" value="1"/>
</dbReference>
<reference evidence="4 5" key="1">
    <citation type="journal article" date="2016" name="Nat. Commun.">
        <title>Thousands of microbial genomes shed light on interconnected biogeochemical processes in an aquifer system.</title>
        <authorList>
            <person name="Anantharaman K."/>
            <person name="Brown C.T."/>
            <person name="Hug L.A."/>
            <person name="Sharon I."/>
            <person name="Castelle C.J."/>
            <person name="Probst A.J."/>
            <person name="Thomas B.C."/>
            <person name="Singh A."/>
            <person name="Wilkins M.J."/>
            <person name="Karaoz U."/>
            <person name="Brodie E.L."/>
            <person name="Williams K.H."/>
            <person name="Hubbard S.S."/>
            <person name="Banfield J.F."/>
        </authorList>
    </citation>
    <scope>NUCLEOTIDE SEQUENCE [LARGE SCALE GENOMIC DNA]</scope>
</reference>
<dbReference type="Gene3D" id="3.30.60.30">
    <property type="match status" value="1"/>
</dbReference>
<dbReference type="STRING" id="1802448.A2672_02735"/>
<protein>
    <recommendedName>
        <fullName evidence="3">Kazal-like domain-containing protein</fullName>
    </recommendedName>
</protein>
<dbReference type="SMART" id="SM00280">
    <property type="entry name" value="KAZAL"/>
    <property type="match status" value="1"/>
</dbReference>
<dbReference type="InterPro" id="IPR002350">
    <property type="entry name" value="Kazal_dom"/>
</dbReference>
<proteinExistence type="predicted"/>
<dbReference type="PROSITE" id="PS51465">
    <property type="entry name" value="KAZAL_2"/>
    <property type="match status" value="1"/>
</dbReference>
<name>A0A1G2QZS6_9BACT</name>
<dbReference type="PANTHER" id="PTHR21131">
    <property type="entry name" value="SERINE-TYPE ENDOPEPTIDASE INHIBITOR"/>
    <property type="match status" value="1"/>
</dbReference>
<keyword evidence="2" id="KW-0732">Signal</keyword>
<keyword evidence="1" id="KW-0175">Coiled coil</keyword>
<dbReference type="InterPro" id="IPR036058">
    <property type="entry name" value="Kazal_dom_sf"/>
</dbReference>
<dbReference type="EMBL" id="MHTT01000010">
    <property type="protein sequence ID" value="OHA65858.1"/>
    <property type="molecule type" value="Genomic_DNA"/>
</dbReference>
<comment type="caution">
    <text evidence="4">The sequence shown here is derived from an EMBL/GenBank/DDBJ whole genome shotgun (WGS) entry which is preliminary data.</text>
</comment>
<dbReference type="InterPro" id="IPR053265">
    <property type="entry name" value="Serpin"/>
</dbReference>
<accession>A0A1G2QZS6</accession>
<evidence type="ECO:0000256" key="2">
    <source>
        <dbReference type="SAM" id="SignalP"/>
    </source>
</evidence>
<dbReference type="GO" id="GO:0005615">
    <property type="term" value="C:extracellular space"/>
    <property type="evidence" value="ECO:0007669"/>
    <property type="project" value="TreeGrafter"/>
</dbReference>
<evidence type="ECO:0000313" key="4">
    <source>
        <dbReference type="EMBL" id="OHA65858.1"/>
    </source>
</evidence>
<feature type="signal peptide" evidence="2">
    <location>
        <begin position="1"/>
        <end position="21"/>
    </location>
</feature>
<dbReference type="Pfam" id="PF18915">
    <property type="entry name" value="DUF5667"/>
    <property type="match status" value="1"/>
</dbReference>
<organism evidence="4 5">
    <name type="scientific">Candidatus Wildermuthbacteria bacterium RIFCSPHIGHO2_01_FULL_49_22b</name>
    <dbReference type="NCBI Taxonomy" id="1802448"/>
    <lineage>
        <taxon>Bacteria</taxon>
        <taxon>Candidatus Wildermuthiibacteriota</taxon>
    </lineage>
</organism>
<feature type="chain" id="PRO_5009584172" description="Kazal-like domain-containing protein" evidence="2">
    <location>
        <begin position="22"/>
        <end position="499"/>
    </location>
</feature>
<sequence>MKILFLSLIVFGLLAAGIASADHGEEAELEAVEQAESVTLADLEIEDPGLLPTSPFYFFKEWGRGVQSFFAFNRVAKAELEVKFANEKAAELKVVQEQRPDDETSIARALSNFQGSQERLAARLESLRETSQNPNIDRLLEGVAERSVLHEKLLQEVKMKNEDKQALAEKFQEVNLKIAEVVKKAAEKDDLEKFTERLQKALETGKGSVLKDVRAVEILDGITESVPEKVKMRLEAVRDDFKEKARVRIEEFALEDGEKLKAILERIPGDSGRRAVILEELRIKVSDRAANALDKAQDALEEKISNAANRKETAAEQIQRAGEILAKTQEKARETGETRESVKALLEQAESHLALAKQAFEEERYGEAFGQARAAEVLARNALRVLERKEDSSAVLERVQEKVQDRVLLPEPTRPATDVLCTQEYKPVCGENGKTYSNRCVAEQQNKMKVAHEGKCEERDPEEGKEDEADLRLRINQTDILKKIVPEGFVPAGQSETAE</sequence>
<dbReference type="AlphaFoldDB" id="A0A1G2QZS6"/>
<feature type="coiled-coil region" evidence="1">
    <location>
        <begin position="150"/>
        <end position="204"/>
    </location>
</feature>
<evidence type="ECO:0000313" key="5">
    <source>
        <dbReference type="Proteomes" id="UP000178065"/>
    </source>
</evidence>
<dbReference type="SUPFAM" id="SSF100895">
    <property type="entry name" value="Kazal-type serine protease inhibitors"/>
    <property type="match status" value="1"/>
</dbReference>
<feature type="domain" description="Kazal-like" evidence="3">
    <location>
        <begin position="421"/>
        <end position="458"/>
    </location>
</feature>
<evidence type="ECO:0000256" key="1">
    <source>
        <dbReference type="SAM" id="Coils"/>
    </source>
</evidence>
<feature type="coiled-coil region" evidence="1">
    <location>
        <begin position="286"/>
        <end position="359"/>
    </location>
</feature>
<evidence type="ECO:0000259" key="3">
    <source>
        <dbReference type="PROSITE" id="PS51465"/>
    </source>
</evidence>